<accession>A0A6N3D0A7</accession>
<reference evidence="1" key="1">
    <citation type="submission" date="2019-11" db="EMBL/GenBank/DDBJ databases">
        <authorList>
            <person name="Feng L."/>
        </authorList>
    </citation>
    <scope>NUCLEOTIDE SEQUENCE</scope>
    <source>
        <strain evidence="1">EMassiliensisLFYP7</strain>
    </source>
</reference>
<proteinExistence type="predicted"/>
<protein>
    <submittedName>
        <fullName evidence="1">Uncharacterized protein</fullName>
    </submittedName>
</protein>
<dbReference type="AlphaFoldDB" id="A0A6N3D0A7"/>
<dbReference type="RefSeq" id="WP_156565811.1">
    <property type="nucleotide sequence ID" value="NZ_CACRTZ010000009.1"/>
</dbReference>
<evidence type="ECO:0000313" key="1">
    <source>
        <dbReference type="EMBL" id="VYU21384.1"/>
    </source>
</evidence>
<sequence length="120" mass="13371">MKQRQSALKPPVGQSRDMLSTLRIQAADGHVITFCNVDTRFNDCQGWEVFKNGERVLFNTRVYEQFRGLKSGLMVTVEVCEGRTTTSDKCMLAAAKSLLALLDKYPSFASLAAHPARTDN</sequence>
<gene>
    <name evidence="1" type="ORF">EMLFYP7_01699</name>
</gene>
<name>A0A6N3D0A7_9ENTR</name>
<dbReference type="EMBL" id="CACRTZ010000009">
    <property type="protein sequence ID" value="VYU21384.1"/>
    <property type="molecule type" value="Genomic_DNA"/>
</dbReference>
<organism evidence="1">
    <name type="scientific">Phytobacter massiliensis</name>
    <dbReference type="NCBI Taxonomy" id="1485952"/>
    <lineage>
        <taxon>Bacteria</taxon>
        <taxon>Pseudomonadati</taxon>
        <taxon>Pseudomonadota</taxon>
        <taxon>Gammaproteobacteria</taxon>
        <taxon>Enterobacterales</taxon>
        <taxon>Enterobacteriaceae</taxon>
        <taxon>Phytobacter</taxon>
    </lineage>
</organism>